<evidence type="ECO:0000313" key="1">
    <source>
        <dbReference type="EMBL" id="BAD45456.1"/>
    </source>
</evidence>
<dbReference type="AlphaFoldDB" id="Q655C6"/>
<gene>
    <name evidence="1" type="ORF">B1011A07.3</name>
    <name evidence="2" type="ORF">P0551A11.30</name>
</gene>
<reference evidence="3" key="3">
    <citation type="journal article" date="2008" name="Nucleic Acids Res.">
        <title>The rice annotation project database (RAP-DB): 2008 update.</title>
        <authorList>
            <consortium name="The rice annotation project (RAP)"/>
        </authorList>
    </citation>
    <scope>GENOME REANNOTATION</scope>
    <source>
        <strain evidence="3">cv. Nipponbare</strain>
    </source>
</reference>
<reference evidence="2" key="1">
    <citation type="journal article" date="2002" name="Nature">
        <title>The genome sequence and structure of rice chromosome 1.</title>
        <authorList>
            <person name="Sasaki T."/>
            <person name="Matsumoto T."/>
            <person name="Yamamoto K."/>
            <person name="Sakata K."/>
            <person name="Baba T."/>
            <person name="Katayose Y."/>
            <person name="Wu J."/>
            <person name="Niimura Y."/>
            <person name="Cheng Z."/>
            <person name="Nagamura Y."/>
            <person name="Antonio B.A."/>
            <person name="Kanamori H."/>
            <person name="Hosokawa S."/>
            <person name="Masukawa M."/>
            <person name="Arikawa K."/>
            <person name="Chiden Y."/>
            <person name="Hayashi M."/>
            <person name="Okamoto M."/>
            <person name="Ando T."/>
            <person name="Aoki H."/>
            <person name="Arita K."/>
            <person name="Hamada M."/>
            <person name="Harada C."/>
            <person name="Hijishita S."/>
            <person name="Honda M."/>
            <person name="Ichikawa Y."/>
            <person name="Idonuma A."/>
            <person name="Iijima M."/>
            <person name="Ikeda M."/>
            <person name="Ikeno M."/>
            <person name="Itoh S."/>
            <person name="Itoh T."/>
            <person name="Itoh Y."/>
            <person name="Itoh Y."/>
            <person name="Iwabuchi A."/>
            <person name="Kamiya K."/>
            <person name="Karasawa W."/>
            <person name="Katagiri S."/>
            <person name="Kikuta A."/>
            <person name="Kobayashi N."/>
            <person name="Kono I."/>
            <person name="Machita K."/>
            <person name="Maehara T."/>
            <person name="Mizuno H."/>
            <person name="Mizubayashi T."/>
            <person name="Mukai Y."/>
            <person name="Nagasaki H."/>
            <person name="Nakashima M."/>
            <person name="Nakama Y."/>
            <person name="Nakamichi Y."/>
            <person name="Nakamura M."/>
            <person name="Namiki N."/>
            <person name="Negishi M."/>
            <person name="Ohta I."/>
            <person name="Ono N."/>
            <person name="Saji S."/>
            <person name="Sakai K."/>
            <person name="Shibata M."/>
            <person name="Shimokawa T."/>
            <person name="Shomura A."/>
            <person name="Song J."/>
            <person name="Takazaki Y."/>
            <person name="Terasawa K."/>
            <person name="Tsuji K."/>
            <person name="Waki K."/>
            <person name="Yamagata H."/>
            <person name="Yamane H."/>
            <person name="Yoshiki S."/>
            <person name="Yoshihara R."/>
            <person name="Yukawa K."/>
            <person name="Zhong H."/>
            <person name="Iwama H."/>
            <person name="Endo T."/>
            <person name="Ito H."/>
            <person name="Hahn J.H."/>
            <person name="Kim H.I."/>
            <person name="Eun M.Y."/>
            <person name="Yano M."/>
            <person name="Jiang J."/>
            <person name="Gojobori T."/>
        </authorList>
    </citation>
    <scope>NUCLEOTIDE SEQUENCE</scope>
</reference>
<dbReference type="EMBL" id="AP003722">
    <property type="protein sequence ID" value="BAD45456.1"/>
    <property type="molecule type" value="Genomic_DNA"/>
</dbReference>
<organism evidence="2">
    <name type="scientific">Oryza sativa subsp. japonica</name>
    <name type="common">Rice</name>
    <dbReference type="NCBI Taxonomy" id="39947"/>
    <lineage>
        <taxon>Eukaryota</taxon>
        <taxon>Viridiplantae</taxon>
        <taxon>Streptophyta</taxon>
        <taxon>Embryophyta</taxon>
        <taxon>Tracheophyta</taxon>
        <taxon>Spermatophyta</taxon>
        <taxon>Magnoliopsida</taxon>
        <taxon>Liliopsida</taxon>
        <taxon>Poales</taxon>
        <taxon>Poaceae</taxon>
        <taxon>BOP clade</taxon>
        <taxon>Oryzoideae</taxon>
        <taxon>Oryzeae</taxon>
        <taxon>Oryzinae</taxon>
        <taxon>Oryza</taxon>
        <taxon>Oryza sativa</taxon>
    </lineage>
</organism>
<sequence>MRLKLASPAAVARRRSAYSSSAINDTLPPLPEPCMEQRPSLSTSGAVSFEDARAMPLGKEFPQVRAGRRVKFGQFVVAYFVLFFQSSISCFEMLN</sequence>
<evidence type="ECO:0000313" key="3">
    <source>
        <dbReference type="Proteomes" id="UP000000763"/>
    </source>
</evidence>
<proteinExistence type="predicted"/>
<name>Q655C6_ORYSJ</name>
<evidence type="ECO:0000313" key="2">
    <source>
        <dbReference type="EMBL" id="BAD45601.1"/>
    </source>
</evidence>
<dbReference type="Proteomes" id="UP000000763">
    <property type="component" value="Chromosome 1"/>
</dbReference>
<accession>Q655C6</accession>
<dbReference type="EMBL" id="AP003934">
    <property type="protein sequence ID" value="BAD45601.1"/>
    <property type="molecule type" value="Genomic_DNA"/>
</dbReference>
<protein>
    <submittedName>
        <fullName evidence="2">Uncharacterized protein</fullName>
    </submittedName>
</protein>
<reference evidence="3" key="2">
    <citation type="journal article" date="2005" name="Nature">
        <title>The map-based sequence of the rice genome.</title>
        <authorList>
            <consortium name="International rice genome sequencing project (IRGSP)"/>
            <person name="Matsumoto T."/>
            <person name="Wu J."/>
            <person name="Kanamori H."/>
            <person name="Katayose Y."/>
            <person name="Fujisawa M."/>
            <person name="Namiki N."/>
            <person name="Mizuno H."/>
            <person name="Yamamoto K."/>
            <person name="Antonio B.A."/>
            <person name="Baba T."/>
            <person name="Sakata K."/>
            <person name="Nagamura Y."/>
            <person name="Aoki H."/>
            <person name="Arikawa K."/>
            <person name="Arita K."/>
            <person name="Bito T."/>
            <person name="Chiden Y."/>
            <person name="Fujitsuka N."/>
            <person name="Fukunaka R."/>
            <person name="Hamada M."/>
            <person name="Harada C."/>
            <person name="Hayashi A."/>
            <person name="Hijishita S."/>
            <person name="Honda M."/>
            <person name="Hosokawa S."/>
            <person name="Ichikawa Y."/>
            <person name="Idonuma A."/>
            <person name="Iijima M."/>
            <person name="Ikeda M."/>
            <person name="Ikeno M."/>
            <person name="Ito K."/>
            <person name="Ito S."/>
            <person name="Ito T."/>
            <person name="Ito Y."/>
            <person name="Ito Y."/>
            <person name="Iwabuchi A."/>
            <person name="Kamiya K."/>
            <person name="Karasawa W."/>
            <person name="Kurita K."/>
            <person name="Katagiri S."/>
            <person name="Kikuta A."/>
            <person name="Kobayashi H."/>
            <person name="Kobayashi N."/>
            <person name="Machita K."/>
            <person name="Maehara T."/>
            <person name="Masukawa M."/>
            <person name="Mizubayashi T."/>
            <person name="Mukai Y."/>
            <person name="Nagasaki H."/>
            <person name="Nagata Y."/>
            <person name="Naito S."/>
            <person name="Nakashima M."/>
            <person name="Nakama Y."/>
            <person name="Nakamichi Y."/>
            <person name="Nakamura M."/>
            <person name="Meguro A."/>
            <person name="Negishi M."/>
            <person name="Ohta I."/>
            <person name="Ohta T."/>
            <person name="Okamoto M."/>
            <person name="Ono N."/>
            <person name="Saji S."/>
            <person name="Sakaguchi M."/>
            <person name="Sakai K."/>
            <person name="Shibata M."/>
            <person name="Shimokawa T."/>
            <person name="Song J."/>
            <person name="Takazaki Y."/>
            <person name="Terasawa K."/>
            <person name="Tsugane M."/>
            <person name="Tsuji K."/>
            <person name="Ueda S."/>
            <person name="Waki K."/>
            <person name="Yamagata H."/>
            <person name="Yamamoto M."/>
            <person name="Yamamoto S."/>
            <person name="Yamane H."/>
            <person name="Yoshiki S."/>
            <person name="Yoshihara R."/>
            <person name="Yukawa K."/>
            <person name="Zhong H."/>
            <person name="Yano M."/>
            <person name="Yuan Q."/>
            <person name="Ouyang S."/>
            <person name="Liu J."/>
            <person name="Jones K.M."/>
            <person name="Gansberger K."/>
            <person name="Moffat K."/>
            <person name="Hill J."/>
            <person name="Bera J."/>
            <person name="Fadrosh D."/>
            <person name="Jin S."/>
            <person name="Johri S."/>
            <person name="Kim M."/>
            <person name="Overton L."/>
            <person name="Reardon M."/>
            <person name="Tsitrin T."/>
            <person name="Vuong H."/>
            <person name="Weaver B."/>
            <person name="Ciecko A."/>
            <person name="Tallon L."/>
            <person name="Jackson J."/>
            <person name="Pai G."/>
            <person name="Aken S.V."/>
            <person name="Utterback T."/>
            <person name="Reidmuller S."/>
            <person name="Feldblyum T."/>
            <person name="Hsiao J."/>
            <person name="Zismann V."/>
            <person name="Iobst S."/>
            <person name="de Vazeille A.R."/>
            <person name="Buell C.R."/>
            <person name="Ying K."/>
            <person name="Li Y."/>
            <person name="Lu T."/>
            <person name="Huang Y."/>
            <person name="Zhao Q."/>
            <person name="Feng Q."/>
            <person name="Zhang L."/>
            <person name="Zhu J."/>
            <person name="Weng Q."/>
            <person name="Mu J."/>
            <person name="Lu Y."/>
            <person name="Fan D."/>
            <person name="Liu Y."/>
            <person name="Guan J."/>
            <person name="Zhang Y."/>
            <person name="Yu S."/>
            <person name="Liu X."/>
            <person name="Zhang Y."/>
            <person name="Hong G."/>
            <person name="Han B."/>
            <person name="Choisne N."/>
            <person name="Demange N."/>
            <person name="Orjeda G."/>
            <person name="Samain S."/>
            <person name="Cattolico L."/>
            <person name="Pelletier E."/>
            <person name="Couloux A."/>
            <person name="Segurens B."/>
            <person name="Wincker P."/>
            <person name="D'Hont A."/>
            <person name="Scarpelli C."/>
            <person name="Weissenbach J."/>
            <person name="Salanoubat M."/>
            <person name="Quetier F."/>
            <person name="Yu Y."/>
            <person name="Kim H.R."/>
            <person name="Rambo T."/>
            <person name="Currie J."/>
            <person name="Collura K."/>
            <person name="Luo M."/>
            <person name="Yang T."/>
            <person name="Ammiraju J.S.S."/>
            <person name="Engler F."/>
            <person name="Soderlund C."/>
            <person name="Wing R.A."/>
            <person name="Palmer L.E."/>
            <person name="de la Bastide M."/>
            <person name="Spiegel L."/>
            <person name="Nascimento L."/>
            <person name="Zutavern T."/>
            <person name="O'Shaughnessy A."/>
            <person name="Dike S."/>
            <person name="Dedhia N."/>
            <person name="Preston R."/>
            <person name="Balija V."/>
            <person name="McCombie W.R."/>
            <person name="Chow T."/>
            <person name="Chen H."/>
            <person name="Chung M."/>
            <person name="Chen C."/>
            <person name="Shaw J."/>
            <person name="Wu H."/>
            <person name="Hsiao K."/>
            <person name="Chao Y."/>
            <person name="Chu M."/>
            <person name="Cheng C."/>
            <person name="Hour A."/>
            <person name="Lee P."/>
            <person name="Lin S."/>
            <person name="Lin Y."/>
            <person name="Liou J."/>
            <person name="Liu S."/>
            <person name="Hsing Y."/>
            <person name="Raghuvanshi S."/>
            <person name="Mohanty A."/>
            <person name="Bharti A.K."/>
            <person name="Gaur A."/>
            <person name="Gupta V."/>
            <person name="Kumar D."/>
            <person name="Ravi V."/>
            <person name="Vij S."/>
            <person name="Kapur A."/>
            <person name="Khurana P."/>
            <person name="Khurana P."/>
            <person name="Khurana J.P."/>
            <person name="Tyagi A.K."/>
            <person name="Gaikwad K."/>
            <person name="Singh A."/>
            <person name="Dalal V."/>
            <person name="Srivastava S."/>
            <person name="Dixit A."/>
            <person name="Pal A.K."/>
            <person name="Ghazi I.A."/>
            <person name="Yadav M."/>
            <person name="Pandit A."/>
            <person name="Bhargava A."/>
            <person name="Sureshbabu K."/>
            <person name="Batra K."/>
            <person name="Sharma T.R."/>
            <person name="Mohapatra T."/>
            <person name="Singh N.K."/>
            <person name="Messing J."/>
            <person name="Nelson A.B."/>
            <person name="Fuks G."/>
            <person name="Kavchok S."/>
            <person name="Keizer G."/>
            <person name="Linton E."/>
            <person name="Llaca V."/>
            <person name="Song R."/>
            <person name="Tanyolac B."/>
            <person name="Young S."/>
            <person name="Ho-Il K."/>
            <person name="Hahn J.H."/>
            <person name="Sangsakoo G."/>
            <person name="Vanavichit A."/>
            <person name="de Mattos Luiz.A.T."/>
            <person name="Zimmer P.D."/>
            <person name="Malone G."/>
            <person name="Dellagostin O."/>
            <person name="de Oliveira A.C."/>
            <person name="Bevan M."/>
            <person name="Bancroft I."/>
            <person name="Minx P."/>
            <person name="Cordum H."/>
            <person name="Wilson R."/>
            <person name="Cheng Z."/>
            <person name="Jin W."/>
            <person name="Jiang J."/>
            <person name="Leong S.A."/>
            <person name="Iwama H."/>
            <person name="Gojobori T."/>
            <person name="Itoh T."/>
            <person name="Niimura Y."/>
            <person name="Fujii Y."/>
            <person name="Habara T."/>
            <person name="Sakai H."/>
            <person name="Sato Y."/>
            <person name="Wilson G."/>
            <person name="Kumar K."/>
            <person name="McCouch S."/>
            <person name="Juretic N."/>
            <person name="Hoen D."/>
            <person name="Wright S."/>
            <person name="Bruskiewich R."/>
            <person name="Bureau T."/>
            <person name="Miyao A."/>
            <person name="Hirochika H."/>
            <person name="Nishikawa T."/>
            <person name="Kadowaki K."/>
            <person name="Sugiura M."/>
            <person name="Burr B."/>
            <person name="Sasaki T."/>
        </authorList>
    </citation>
    <scope>NUCLEOTIDE SEQUENCE [LARGE SCALE GENOMIC DNA]</scope>
    <source>
        <strain evidence="3">cv. Nipponbare</strain>
    </source>
</reference>
<dbReference type="Proteomes" id="UP000817658">
    <property type="component" value="Chromosome 1"/>
</dbReference>